<dbReference type="PANTHER" id="PTHR44943:SF8">
    <property type="entry name" value="TPR REPEAT-CONTAINING PROTEIN MJ0263"/>
    <property type="match status" value="1"/>
</dbReference>
<evidence type="ECO:0000256" key="1">
    <source>
        <dbReference type="ARBA" id="ARBA00022737"/>
    </source>
</evidence>
<protein>
    <submittedName>
        <fullName evidence="5">Type IV pilus biogenesis/stability protein PilW</fullName>
    </submittedName>
</protein>
<evidence type="ECO:0000256" key="4">
    <source>
        <dbReference type="SAM" id="SignalP"/>
    </source>
</evidence>
<dbReference type="InterPro" id="IPR011990">
    <property type="entry name" value="TPR-like_helical_dom_sf"/>
</dbReference>
<feature type="repeat" description="TPR" evidence="3">
    <location>
        <begin position="67"/>
        <end position="100"/>
    </location>
</feature>
<feature type="chain" id="PRO_5030875302" evidence="4">
    <location>
        <begin position="19"/>
        <end position="237"/>
    </location>
</feature>
<keyword evidence="1" id="KW-0677">Repeat</keyword>
<dbReference type="EMBL" id="DRMS01000206">
    <property type="protein sequence ID" value="HFC92236.1"/>
    <property type="molecule type" value="Genomic_DNA"/>
</dbReference>
<evidence type="ECO:0000313" key="5">
    <source>
        <dbReference type="EMBL" id="HFC92236.1"/>
    </source>
</evidence>
<keyword evidence="2 3" id="KW-0802">TPR repeat</keyword>
<dbReference type="NCBIfam" id="TIGR02521">
    <property type="entry name" value="type_IV_pilW"/>
    <property type="match status" value="1"/>
</dbReference>
<proteinExistence type="predicted"/>
<evidence type="ECO:0000256" key="3">
    <source>
        <dbReference type="PROSITE-ProRule" id="PRU00339"/>
    </source>
</evidence>
<name>A0A7V2SZC1_LEUMU</name>
<dbReference type="Pfam" id="PF13432">
    <property type="entry name" value="TPR_16"/>
    <property type="match status" value="1"/>
</dbReference>
<sequence>MKILFPLLLISISLNFLSGCSSQSKKADNQSAANYNAQLGVRYLQSGRLKLASNKLKKALKQDSESSSVNHYYALLQQKLGDNKTAEKHFKKAVKLNPKDPDLLNNYGSHLCQTGHYLKAIEHFDLAAQSPFYTTPEFAYTNSGICLRKMRDDLKAEIYFRKALQKNTDFGSALFEMAKLNYDQGNLAKAQAFLLRYDEKNQPMLESLTLCTRINTRLGEVAKAASCAEKRLRLFPK</sequence>
<dbReference type="SUPFAM" id="SSF48452">
    <property type="entry name" value="TPR-like"/>
    <property type="match status" value="1"/>
</dbReference>
<dbReference type="PANTHER" id="PTHR44943">
    <property type="entry name" value="CELLULOSE SYNTHASE OPERON PROTEIN C"/>
    <property type="match status" value="1"/>
</dbReference>
<comment type="caution">
    <text evidence="5">The sequence shown here is derived from an EMBL/GenBank/DDBJ whole genome shotgun (WGS) entry which is preliminary data.</text>
</comment>
<feature type="signal peptide" evidence="4">
    <location>
        <begin position="1"/>
        <end position="18"/>
    </location>
</feature>
<keyword evidence="4" id="KW-0732">Signal</keyword>
<dbReference type="Proteomes" id="UP000885750">
    <property type="component" value="Unassembled WGS sequence"/>
</dbReference>
<dbReference type="SMART" id="SM00028">
    <property type="entry name" value="TPR"/>
    <property type="match status" value="3"/>
</dbReference>
<accession>A0A7V2SZC1</accession>
<dbReference type="AlphaFoldDB" id="A0A7V2SZC1"/>
<evidence type="ECO:0000256" key="2">
    <source>
        <dbReference type="ARBA" id="ARBA00022803"/>
    </source>
</evidence>
<dbReference type="InterPro" id="IPR019734">
    <property type="entry name" value="TPR_rpt"/>
</dbReference>
<dbReference type="Gene3D" id="1.25.40.10">
    <property type="entry name" value="Tetratricopeptide repeat domain"/>
    <property type="match status" value="1"/>
</dbReference>
<dbReference type="InterPro" id="IPR051685">
    <property type="entry name" value="Ycf3/AcsC/BcsC/TPR_MFPF"/>
</dbReference>
<dbReference type="InterPro" id="IPR013360">
    <property type="entry name" value="Pilus_4_PilW"/>
</dbReference>
<dbReference type="PROSITE" id="PS50005">
    <property type="entry name" value="TPR"/>
    <property type="match status" value="1"/>
</dbReference>
<reference evidence="5" key="1">
    <citation type="journal article" date="2020" name="mSystems">
        <title>Genome- and Community-Level Interaction Insights into Carbon Utilization and Element Cycling Functions of Hydrothermarchaeota in Hydrothermal Sediment.</title>
        <authorList>
            <person name="Zhou Z."/>
            <person name="Liu Y."/>
            <person name="Xu W."/>
            <person name="Pan J."/>
            <person name="Luo Z.H."/>
            <person name="Li M."/>
        </authorList>
    </citation>
    <scope>NUCLEOTIDE SEQUENCE [LARGE SCALE GENOMIC DNA]</scope>
    <source>
        <strain evidence="5">HyVt-493</strain>
    </source>
</reference>
<organism evidence="5">
    <name type="scientific">Leucothrix mucor</name>
    <dbReference type="NCBI Taxonomy" id="45248"/>
    <lineage>
        <taxon>Bacteria</taxon>
        <taxon>Pseudomonadati</taxon>
        <taxon>Pseudomonadota</taxon>
        <taxon>Gammaproteobacteria</taxon>
        <taxon>Thiotrichales</taxon>
        <taxon>Thiotrichaceae</taxon>
        <taxon>Leucothrix</taxon>
    </lineage>
</organism>
<gene>
    <name evidence="5" type="primary">pilW</name>
    <name evidence="5" type="ORF">ENJ51_05420</name>
</gene>
<dbReference type="PROSITE" id="PS51257">
    <property type="entry name" value="PROKAR_LIPOPROTEIN"/>
    <property type="match status" value="1"/>
</dbReference>